<dbReference type="SMART" id="SM00367">
    <property type="entry name" value="LRR_CC"/>
    <property type="match status" value="10"/>
</dbReference>
<feature type="domain" description="F-box/LRR-repeat protein 15-like leucin rich repeat" evidence="2">
    <location>
        <begin position="619"/>
        <end position="780"/>
    </location>
</feature>
<dbReference type="PANTHER" id="PTHR13318">
    <property type="entry name" value="PARTNER OF PAIRED, ISOFORM B-RELATED"/>
    <property type="match status" value="1"/>
</dbReference>
<dbReference type="OrthoDB" id="423607at2759"/>
<evidence type="ECO:0000313" key="4">
    <source>
        <dbReference type="Proteomes" id="UP000054558"/>
    </source>
</evidence>
<accession>A0A1Y1IK90</accession>
<dbReference type="OMA" id="LLWRCDI"/>
<feature type="region of interest" description="Disordered" evidence="1">
    <location>
        <begin position="1"/>
        <end position="23"/>
    </location>
</feature>
<dbReference type="PANTHER" id="PTHR13318:SF92">
    <property type="entry name" value="F-BOX_LRR-REPEAT PROTEIN 8-RELATED"/>
    <property type="match status" value="1"/>
</dbReference>
<dbReference type="EMBL" id="DF237679">
    <property type="protein sequence ID" value="GAQ91123.1"/>
    <property type="molecule type" value="Genomic_DNA"/>
</dbReference>
<feature type="domain" description="F-box/LRR-repeat protein 15-like leucin rich repeat" evidence="2">
    <location>
        <begin position="329"/>
        <end position="416"/>
    </location>
</feature>
<name>A0A1Y1IK90_KLENI</name>
<dbReference type="Pfam" id="PF25372">
    <property type="entry name" value="DUF7885"/>
    <property type="match status" value="2"/>
</dbReference>
<dbReference type="AlphaFoldDB" id="A0A1Y1IK90"/>
<dbReference type="GO" id="GO:0005737">
    <property type="term" value="C:cytoplasm"/>
    <property type="evidence" value="ECO:0000318"/>
    <property type="project" value="GO_Central"/>
</dbReference>
<dbReference type="InterPro" id="IPR057207">
    <property type="entry name" value="FBXL15_LRR"/>
</dbReference>
<dbReference type="SUPFAM" id="SSF81383">
    <property type="entry name" value="F-box domain"/>
    <property type="match status" value="1"/>
</dbReference>
<dbReference type="Gene3D" id="3.80.10.10">
    <property type="entry name" value="Ribonuclease Inhibitor"/>
    <property type="match status" value="4"/>
</dbReference>
<dbReference type="InterPro" id="IPR036047">
    <property type="entry name" value="F-box-like_dom_sf"/>
</dbReference>
<dbReference type="InterPro" id="IPR006553">
    <property type="entry name" value="Leu-rich_rpt_Cys-con_subtyp"/>
</dbReference>
<dbReference type="InterPro" id="IPR032675">
    <property type="entry name" value="LRR_dom_sf"/>
</dbReference>
<organism evidence="3 4">
    <name type="scientific">Klebsormidium nitens</name>
    <name type="common">Green alga</name>
    <name type="synonym">Ulothrix nitens</name>
    <dbReference type="NCBI Taxonomy" id="105231"/>
    <lineage>
        <taxon>Eukaryota</taxon>
        <taxon>Viridiplantae</taxon>
        <taxon>Streptophyta</taxon>
        <taxon>Klebsormidiophyceae</taxon>
        <taxon>Klebsormidiales</taxon>
        <taxon>Klebsormidiaceae</taxon>
        <taxon>Klebsormidium</taxon>
    </lineage>
</organism>
<dbReference type="SUPFAM" id="SSF52047">
    <property type="entry name" value="RNI-like"/>
    <property type="match status" value="1"/>
</dbReference>
<dbReference type="Proteomes" id="UP000054558">
    <property type="component" value="Unassembled WGS sequence"/>
</dbReference>
<proteinExistence type="predicted"/>
<evidence type="ECO:0000256" key="1">
    <source>
        <dbReference type="SAM" id="MobiDB-lite"/>
    </source>
</evidence>
<sequence>MGVRQSRDEAAAAGDHSERHSRLGCFTLRRRKTRFADDGESDKEHAEFELGSLQLSDPPASECEPELRNQLVLSSRSSPLAGGRRAGARGSWKGKNVRAGGVGAQGGDLINQLPEECLAAIFEKAGGGSSKVIASVCRKWKEILVGSRSVFLLPQCDPEKLGSLLSLLPGLTSLKVARTLEGGCFRTSDEALAAIGQHCAGLEAVDLGYNFLEGDKGTGPMQDAPRCGSYISIGGDGSSREYSSVTSKGIALLAQQCSNLRRLGLRRVFREETGKKEGEGTLAIAEGQLEGGSDEESLSGGEGLTDVYLPSVSEIQEGGVEKMPEERCCEGIDAALAALARYSSHLEYLNLAYCSGLSNRGLQEIGFISTLTTLDLSGSSGWSDEGLALIGAGCRRLRHLSLACVSGIRDSGLQLFAAKGCPNLRTVIIWGAGRYNHVTHVGIAALGEAAGGLRCLDLTMAKTVSDEWLASIGKKCSALEELCLDYCDCSFSQDGVDRLVKGCRQLEKLRMGGVIDGRGLSVDHRHDSVLFPLRAAANLRALDLRDCQGVTDILLGHIVAGCPQMEQLRLSNTCIKVQRPCPQPGASLPLSPLKKLNLGFCRYLKRDGLLSFLSGSYAAFPRLEELSIRACLAADDEVLEALATACTALRRLDLTGCKNVSDRGVAEIAERCKQLAWLNLSGCDKVTGAGFRPGCPSLTLLCIGKGITNAGAARIAASCPQLAFLLIFLEARSNVEIRHAPRKLTDAGVTAFRGCKMLQTLRLCNCDEVTNEALEKLAVRLPMLRKPYRLWQREQERLQRLLKVWFSPGCLTRVEDTWPLLSNSLQFFDPQLNATLDS</sequence>
<evidence type="ECO:0000259" key="2">
    <source>
        <dbReference type="Pfam" id="PF25372"/>
    </source>
</evidence>
<reference evidence="3 4" key="1">
    <citation type="journal article" date="2014" name="Nat. Commun.">
        <title>Klebsormidium flaccidum genome reveals primary factors for plant terrestrial adaptation.</title>
        <authorList>
            <person name="Hori K."/>
            <person name="Maruyama F."/>
            <person name="Fujisawa T."/>
            <person name="Togashi T."/>
            <person name="Yamamoto N."/>
            <person name="Seo M."/>
            <person name="Sato S."/>
            <person name="Yamada T."/>
            <person name="Mori H."/>
            <person name="Tajima N."/>
            <person name="Moriyama T."/>
            <person name="Ikeuchi M."/>
            <person name="Watanabe M."/>
            <person name="Wada H."/>
            <person name="Kobayashi K."/>
            <person name="Saito M."/>
            <person name="Masuda T."/>
            <person name="Sasaki-Sekimoto Y."/>
            <person name="Mashiguchi K."/>
            <person name="Awai K."/>
            <person name="Shimojima M."/>
            <person name="Masuda S."/>
            <person name="Iwai M."/>
            <person name="Nobusawa T."/>
            <person name="Narise T."/>
            <person name="Kondo S."/>
            <person name="Saito H."/>
            <person name="Sato R."/>
            <person name="Murakawa M."/>
            <person name="Ihara Y."/>
            <person name="Oshima-Yamada Y."/>
            <person name="Ohtaka K."/>
            <person name="Satoh M."/>
            <person name="Sonobe K."/>
            <person name="Ishii M."/>
            <person name="Ohtani R."/>
            <person name="Kanamori-Sato M."/>
            <person name="Honoki R."/>
            <person name="Miyazaki D."/>
            <person name="Mochizuki H."/>
            <person name="Umetsu J."/>
            <person name="Higashi K."/>
            <person name="Shibata D."/>
            <person name="Kamiya Y."/>
            <person name="Sato N."/>
            <person name="Nakamura Y."/>
            <person name="Tabata S."/>
            <person name="Ida S."/>
            <person name="Kurokawa K."/>
            <person name="Ohta H."/>
        </authorList>
    </citation>
    <scope>NUCLEOTIDE SEQUENCE [LARGE SCALE GENOMIC DNA]</scope>
    <source>
        <strain evidence="3 4">NIES-2285</strain>
    </source>
</reference>
<keyword evidence="4" id="KW-1185">Reference proteome</keyword>
<gene>
    <name evidence="3" type="ORF">KFL_007300080</name>
</gene>
<protein>
    <submittedName>
        <fullName evidence="3">Leucine rich repeat/RNI-like superfamily protein</fullName>
    </submittedName>
</protein>
<feature type="compositionally biased region" description="Basic and acidic residues" evidence="1">
    <location>
        <begin position="1"/>
        <end position="21"/>
    </location>
</feature>
<evidence type="ECO:0000313" key="3">
    <source>
        <dbReference type="EMBL" id="GAQ91123.1"/>
    </source>
</evidence>